<dbReference type="SUPFAM" id="SSF63737">
    <property type="entry name" value="Leukotriene A4 hydrolase N-terminal domain"/>
    <property type="match status" value="1"/>
</dbReference>
<dbReference type="InterPro" id="IPR050344">
    <property type="entry name" value="Peptidase_M1_aminopeptidases"/>
</dbReference>
<dbReference type="InterPro" id="IPR014782">
    <property type="entry name" value="Peptidase_M1_dom"/>
</dbReference>
<dbReference type="SUPFAM" id="SSF55486">
    <property type="entry name" value="Metalloproteases ('zincins'), catalytic domain"/>
    <property type="match status" value="1"/>
</dbReference>
<evidence type="ECO:0000256" key="4">
    <source>
        <dbReference type="ARBA" id="ARBA00022622"/>
    </source>
</evidence>
<evidence type="ECO:0000256" key="9">
    <source>
        <dbReference type="ARBA" id="ARBA00023049"/>
    </source>
</evidence>
<evidence type="ECO:0000256" key="7">
    <source>
        <dbReference type="ARBA" id="ARBA00022801"/>
    </source>
</evidence>
<dbReference type="GO" id="GO:0098552">
    <property type="term" value="C:side of membrane"/>
    <property type="evidence" value="ECO:0007669"/>
    <property type="project" value="UniProtKB-KW"/>
</dbReference>
<keyword evidence="4" id="KW-0325">Glycoprotein</keyword>
<dbReference type="Gene3D" id="2.60.40.1730">
    <property type="entry name" value="tricorn interacting facor f3 domain"/>
    <property type="match status" value="1"/>
</dbReference>
<evidence type="ECO:0000256" key="2">
    <source>
        <dbReference type="ARBA" id="ARBA00004609"/>
    </source>
</evidence>
<gene>
    <name evidence="13 14" type="primary">LOC108628635</name>
</gene>
<dbReference type="RefSeq" id="XP_026672436.1">
    <property type="nucleotide sequence ID" value="XM_026816635.1"/>
</dbReference>
<dbReference type="GO" id="GO:0070006">
    <property type="term" value="F:metalloaminopeptidase activity"/>
    <property type="evidence" value="ECO:0007669"/>
    <property type="project" value="TreeGrafter"/>
</dbReference>
<protein>
    <submittedName>
        <fullName evidence="13 14">Aminopeptidase N-like</fullName>
    </submittedName>
</protein>
<dbReference type="PRINTS" id="PR00756">
    <property type="entry name" value="ALADIPTASE"/>
</dbReference>
<evidence type="ECO:0000256" key="10">
    <source>
        <dbReference type="ARBA" id="ARBA00023288"/>
    </source>
</evidence>
<reference evidence="13 14" key="1">
    <citation type="submission" date="2025-04" db="UniProtKB">
        <authorList>
            <consortium name="RefSeq"/>
        </authorList>
    </citation>
    <scope>IDENTIFICATION</scope>
    <source>
        <tissue evidence="13 14">Whole body</tissue>
    </source>
</reference>
<keyword evidence="9" id="KW-0482">Metalloprotease</keyword>
<evidence type="ECO:0000256" key="1">
    <source>
        <dbReference type="ARBA" id="ARBA00001947"/>
    </source>
</evidence>
<comment type="similarity">
    <text evidence="3">Belongs to the peptidase M1 family.</text>
</comment>
<dbReference type="AlphaFoldDB" id="A0AAJ7S6Y0"/>
<dbReference type="Pfam" id="PF01433">
    <property type="entry name" value="Peptidase_M1"/>
    <property type="match status" value="1"/>
</dbReference>
<dbReference type="GO" id="GO:0006508">
    <property type="term" value="P:proteolysis"/>
    <property type="evidence" value="ECO:0007669"/>
    <property type="project" value="UniProtKB-KW"/>
</dbReference>
<evidence type="ECO:0000313" key="13">
    <source>
        <dbReference type="RefSeq" id="XP_026672436.1"/>
    </source>
</evidence>
<dbReference type="InterPro" id="IPR001930">
    <property type="entry name" value="Peptidase_M1"/>
</dbReference>
<organism evidence="12 13">
    <name type="scientific">Ceratina calcarata</name>
    <dbReference type="NCBI Taxonomy" id="156304"/>
    <lineage>
        <taxon>Eukaryota</taxon>
        <taxon>Metazoa</taxon>
        <taxon>Ecdysozoa</taxon>
        <taxon>Arthropoda</taxon>
        <taxon>Hexapoda</taxon>
        <taxon>Insecta</taxon>
        <taxon>Pterygota</taxon>
        <taxon>Neoptera</taxon>
        <taxon>Endopterygota</taxon>
        <taxon>Hymenoptera</taxon>
        <taxon>Apocrita</taxon>
        <taxon>Aculeata</taxon>
        <taxon>Apoidea</taxon>
        <taxon>Anthophila</taxon>
        <taxon>Apidae</taxon>
        <taxon>Ceratina</taxon>
        <taxon>Zadontomerus</taxon>
    </lineage>
</organism>
<dbReference type="GeneID" id="108628635"/>
<dbReference type="GO" id="GO:0005886">
    <property type="term" value="C:plasma membrane"/>
    <property type="evidence" value="ECO:0007669"/>
    <property type="project" value="UniProtKB-SubCell"/>
</dbReference>
<dbReference type="KEGG" id="ccal:108628635"/>
<comment type="subcellular location">
    <subcellularLocation>
        <location evidence="2">Cell membrane</location>
        <topology evidence="2">Lipid-anchor</topology>
        <topology evidence="2">GPI-anchor</topology>
    </subcellularLocation>
</comment>
<dbReference type="PANTHER" id="PTHR11533">
    <property type="entry name" value="PROTEASE M1 ZINC METALLOPROTEASE"/>
    <property type="match status" value="1"/>
</dbReference>
<keyword evidence="4" id="KW-0472">Membrane</keyword>
<keyword evidence="5" id="KW-0645">Protease</keyword>
<evidence type="ECO:0000313" key="14">
    <source>
        <dbReference type="RefSeq" id="XP_026672437.1"/>
    </source>
</evidence>
<dbReference type="GO" id="GO:0042277">
    <property type="term" value="F:peptide binding"/>
    <property type="evidence" value="ECO:0007669"/>
    <property type="project" value="TreeGrafter"/>
</dbReference>
<dbReference type="RefSeq" id="XP_026672437.1">
    <property type="nucleotide sequence ID" value="XM_026816636.1"/>
</dbReference>
<evidence type="ECO:0000259" key="11">
    <source>
        <dbReference type="Pfam" id="PF01433"/>
    </source>
</evidence>
<dbReference type="PANTHER" id="PTHR11533:SF290">
    <property type="entry name" value="AMINOPEPTIDASE"/>
    <property type="match status" value="1"/>
</dbReference>
<evidence type="ECO:0000256" key="6">
    <source>
        <dbReference type="ARBA" id="ARBA00022723"/>
    </source>
</evidence>
<dbReference type="Proteomes" id="UP000694925">
    <property type="component" value="Unplaced"/>
</dbReference>
<dbReference type="GO" id="GO:0005615">
    <property type="term" value="C:extracellular space"/>
    <property type="evidence" value="ECO:0007669"/>
    <property type="project" value="TreeGrafter"/>
</dbReference>
<proteinExistence type="inferred from homology"/>
<evidence type="ECO:0000313" key="12">
    <source>
        <dbReference type="Proteomes" id="UP000694925"/>
    </source>
</evidence>
<evidence type="ECO:0000256" key="8">
    <source>
        <dbReference type="ARBA" id="ARBA00022833"/>
    </source>
</evidence>
<accession>A0AAJ7S6Y0</accession>
<dbReference type="GO" id="GO:0043171">
    <property type="term" value="P:peptide catabolic process"/>
    <property type="evidence" value="ECO:0007669"/>
    <property type="project" value="TreeGrafter"/>
</dbReference>
<keyword evidence="12" id="KW-1185">Reference proteome</keyword>
<keyword evidence="8" id="KW-0862">Zinc</keyword>
<sequence length="178" mass="21129">MDELDKQVEQDGMITTSFKKSPPMSTYLVAFVVSDYQRKEDKSKDITYRVWTKARAINQTSYALKMGMKILKQLDFYTNISYQKYMSAKIDQITQKDFSAGAMENWGLVIYREDRLLYDEILSTTRTKMNVLKVIAHEFTHQWFGDLVSPKWWKYLWLNEGFATYFEHFIAHKVNTIL</sequence>
<dbReference type="InterPro" id="IPR042097">
    <property type="entry name" value="Aminopeptidase_N-like_N_sf"/>
</dbReference>
<comment type="cofactor">
    <cofactor evidence="1">
        <name>Zn(2+)</name>
        <dbReference type="ChEBI" id="CHEBI:29105"/>
    </cofactor>
</comment>
<keyword evidence="10" id="KW-0449">Lipoprotein</keyword>
<keyword evidence="4" id="KW-0336">GPI-anchor</keyword>
<keyword evidence="6" id="KW-0479">Metal-binding</keyword>
<dbReference type="Gene3D" id="1.10.390.10">
    <property type="entry name" value="Neutral Protease Domain 2"/>
    <property type="match status" value="1"/>
</dbReference>
<evidence type="ECO:0000256" key="5">
    <source>
        <dbReference type="ARBA" id="ARBA00022670"/>
    </source>
</evidence>
<feature type="domain" description="Peptidase M1 membrane alanine aminopeptidase" evidence="11">
    <location>
        <begin position="64"/>
        <end position="174"/>
    </location>
</feature>
<dbReference type="InterPro" id="IPR027268">
    <property type="entry name" value="Peptidase_M4/M1_CTD_sf"/>
</dbReference>
<evidence type="ECO:0000256" key="3">
    <source>
        <dbReference type="ARBA" id="ARBA00010136"/>
    </source>
</evidence>
<dbReference type="GO" id="GO:0008270">
    <property type="term" value="F:zinc ion binding"/>
    <property type="evidence" value="ECO:0007669"/>
    <property type="project" value="InterPro"/>
</dbReference>
<keyword evidence="7" id="KW-0378">Hydrolase</keyword>
<name>A0AAJ7S6Y0_9HYME</name>
<dbReference type="GO" id="GO:0005737">
    <property type="term" value="C:cytoplasm"/>
    <property type="evidence" value="ECO:0007669"/>
    <property type="project" value="TreeGrafter"/>
</dbReference>